<dbReference type="SUPFAM" id="SSF51735">
    <property type="entry name" value="NAD(P)-binding Rossmann-fold domains"/>
    <property type="match status" value="1"/>
</dbReference>
<dbReference type="PANTHER" id="PTHR43544:SF2">
    <property type="entry name" value="OXIDOREDUCTASE"/>
    <property type="match status" value="1"/>
</dbReference>
<evidence type="ECO:0000313" key="2">
    <source>
        <dbReference type="EMBL" id="CAD9077936.1"/>
    </source>
</evidence>
<evidence type="ECO:0008006" key="3">
    <source>
        <dbReference type="Google" id="ProtNLM"/>
    </source>
</evidence>
<dbReference type="InterPro" id="IPR051468">
    <property type="entry name" value="Fungal_SecMetab_SDRs"/>
</dbReference>
<accession>A0A7S1KLS6</accession>
<name>A0A7S1KLS6_9EUKA</name>
<dbReference type="GO" id="GO:0016491">
    <property type="term" value="F:oxidoreductase activity"/>
    <property type="evidence" value="ECO:0007669"/>
    <property type="project" value="TreeGrafter"/>
</dbReference>
<dbReference type="Pfam" id="PF00106">
    <property type="entry name" value="adh_short"/>
    <property type="match status" value="2"/>
</dbReference>
<gene>
    <name evidence="2" type="ORF">PCOS0759_LOCUS1168</name>
</gene>
<feature type="compositionally biased region" description="Basic and acidic residues" evidence="1">
    <location>
        <begin position="235"/>
        <end position="245"/>
    </location>
</feature>
<evidence type="ECO:0000256" key="1">
    <source>
        <dbReference type="SAM" id="MobiDB-lite"/>
    </source>
</evidence>
<sequence length="701" mass="80486">MPRDSPYAPKEGLSEDELRVHLTELGTTPEFLKTTLETLKLVYYHKYLLSYEGFSLGELRNLLKIFSKPLTPQQKKEMRKENRKLAKLRKEEHDRLLLAQAAMRKRKEEEKKRAILKLPDKKLVGFLEEVGGKRDRIGFSRSDILKLRDSSDYLSEGEEDVQTKMLTNEEDRALEVVRVKKSKEDIQMDMIVDRVGVHSRDADLSLHEDVKGESITTQQVVDRLKANGSTAPKETPADNKTEETSKTCQDCNKGDSALSQNTNSSCHTQHATDDCVRVEKEKKEKLRRPRKCYCCKQGYDTVHFFYDAMCTKCGDLNYDKRNQLGNLQGRTALVTGARVKIGFHTVLRLLRSNATVIATTRFPKDAARRYSLEKDYEHWKDRLVIYGLDLRHIPSIHNFCAFVREKFGRLDFLINNAAQTLKRKPNFHAHLLPLESTPLKELPEAIQKTVAQDWQMDFGNVMHTALEDISDESNQYRETAEEKQLRLTAPIPNIVAARMRFPNLSTSALMCQVGVIAPADTDPDNHPTGAMDLNGEQLDYSDKNTWIATIDDVDFVEFMEVQTINYTAVWILIKELKPIMKKKLTDPQASYIINVSAMEGKFYRRNKTPYHVHNNSAKAAVNMITRTIGQQYVMDNIFVVSCDTGFNSNELPLKEMLLSPTVPLDEEDGAARILDPIFTGEKYPEKRCHSQFLKDYRISYW</sequence>
<dbReference type="GO" id="GO:0005737">
    <property type="term" value="C:cytoplasm"/>
    <property type="evidence" value="ECO:0007669"/>
    <property type="project" value="TreeGrafter"/>
</dbReference>
<reference evidence="2" key="1">
    <citation type="submission" date="2021-01" db="EMBL/GenBank/DDBJ databases">
        <authorList>
            <person name="Corre E."/>
            <person name="Pelletier E."/>
            <person name="Niang G."/>
            <person name="Scheremetjew M."/>
            <person name="Finn R."/>
            <person name="Kale V."/>
            <person name="Holt S."/>
            <person name="Cochrane G."/>
            <person name="Meng A."/>
            <person name="Brown T."/>
            <person name="Cohen L."/>
        </authorList>
    </citation>
    <scope>NUCLEOTIDE SEQUENCE</scope>
    <source>
        <strain evidence="2">WS</strain>
    </source>
</reference>
<dbReference type="EMBL" id="HBGD01001436">
    <property type="protein sequence ID" value="CAD9077936.1"/>
    <property type="molecule type" value="Transcribed_RNA"/>
</dbReference>
<dbReference type="InterPro" id="IPR002347">
    <property type="entry name" value="SDR_fam"/>
</dbReference>
<protein>
    <recommendedName>
        <fullName evidence="3">Oxidoreductase</fullName>
    </recommendedName>
</protein>
<organism evidence="2">
    <name type="scientific">Percolomonas cosmopolitus</name>
    <dbReference type="NCBI Taxonomy" id="63605"/>
    <lineage>
        <taxon>Eukaryota</taxon>
        <taxon>Discoba</taxon>
        <taxon>Heterolobosea</taxon>
        <taxon>Tetramitia</taxon>
        <taxon>Eutetramitia</taxon>
        <taxon>Percolomonadidae</taxon>
        <taxon>Percolomonas</taxon>
    </lineage>
</organism>
<dbReference type="InterPro" id="IPR036291">
    <property type="entry name" value="NAD(P)-bd_dom_sf"/>
</dbReference>
<dbReference type="AlphaFoldDB" id="A0A7S1KLS6"/>
<proteinExistence type="predicted"/>
<feature type="region of interest" description="Disordered" evidence="1">
    <location>
        <begin position="224"/>
        <end position="246"/>
    </location>
</feature>
<dbReference type="PANTHER" id="PTHR43544">
    <property type="entry name" value="SHORT-CHAIN DEHYDROGENASE/REDUCTASE"/>
    <property type="match status" value="1"/>
</dbReference>
<dbReference type="Gene3D" id="3.40.50.720">
    <property type="entry name" value="NAD(P)-binding Rossmann-like Domain"/>
    <property type="match status" value="2"/>
</dbReference>